<keyword evidence="10" id="KW-1185">Reference proteome</keyword>
<dbReference type="PROSITE" id="PS50088">
    <property type="entry name" value="ANK_REPEAT"/>
    <property type="match status" value="4"/>
</dbReference>
<evidence type="ECO:0000256" key="2">
    <source>
        <dbReference type="ARBA" id="ARBA00022737"/>
    </source>
</evidence>
<comment type="caution">
    <text evidence="9">The sequence shown here is derived from an EMBL/GenBank/DDBJ whole genome shotgun (WGS) entry which is preliminary data.</text>
</comment>
<dbReference type="Pfam" id="PF01363">
    <property type="entry name" value="FYVE"/>
    <property type="match status" value="1"/>
</dbReference>
<dbReference type="InterPro" id="IPR050776">
    <property type="entry name" value="Ank_Repeat/CDKN_Inhibitor"/>
</dbReference>
<dbReference type="SUPFAM" id="SSF48403">
    <property type="entry name" value="Ankyrin repeat"/>
    <property type="match status" value="1"/>
</dbReference>
<evidence type="ECO:0000256" key="1">
    <source>
        <dbReference type="ARBA" id="ARBA00022723"/>
    </source>
</evidence>
<dbReference type="InterPro" id="IPR017455">
    <property type="entry name" value="Znf_FYVE-rel"/>
</dbReference>
<evidence type="ECO:0000256" key="3">
    <source>
        <dbReference type="ARBA" id="ARBA00022771"/>
    </source>
</evidence>
<dbReference type="SMART" id="SM00248">
    <property type="entry name" value="ANK"/>
    <property type="match status" value="5"/>
</dbReference>
<dbReference type="AlphaFoldDB" id="A0A9N9EYV3"/>
<protein>
    <submittedName>
        <fullName evidence="9">3671_t:CDS:1</fullName>
    </submittedName>
</protein>
<dbReference type="Pfam" id="PF12796">
    <property type="entry name" value="Ank_2"/>
    <property type="match status" value="1"/>
</dbReference>
<dbReference type="GO" id="GO:0008270">
    <property type="term" value="F:zinc ion binding"/>
    <property type="evidence" value="ECO:0007669"/>
    <property type="project" value="UniProtKB-KW"/>
</dbReference>
<gene>
    <name evidence="9" type="ORF">POCULU_LOCUS2484</name>
</gene>
<evidence type="ECO:0000313" key="9">
    <source>
        <dbReference type="EMBL" id="CAG8499238.1"/>
    </source>
</evidence>
<feature type="domain" description="FYVE-type" evidence="8">
    <location>
        <begin position="588"/>
        <end position="661"/>
    </location>
</feature>
<reference evidence="9" key="1">
    <citation type="submission" date="2021-06" db="EMBL/GenBank/DDBJ databases">
        <authorList>
            <person name="Kallberg Y."/>
            <person name="Tangrot J."/>
            <person name="Rosling A."/>
        </authorList>
    </citation>
    <scope>NUCLEOTIDE SEQUENCE</scope>
    <source>
        <strain evidence="9">IA702</strain>
    </source>
</reference>
<accession>A0A9N9EYV3</accession>
<feature type="repeat" description="ANK" evidence="6">
    <location>
        <begin position="111"/>
        <end position="143"/>
    </location>
</feature>
<dbReference type="InterPro" id="IPR002110">
    <property type="entry name" value="Ankyrin_rpt"/>
</dbReference>
<dbReference type="Gene3D" id="1.25.40.20">
    <property type="entry name" value="Ankyrin repeat-containing domain"/>
    <property type="match status" value="1"/>
</dbReference>
<keyword evidence="4" id="KW-0862">Zinc</keyword>
<evidence type="ECO:0000256" key="6">
    <source>
        <dbReference type="PROSITE-ProRule" id="PRU00023"/>
    </source>
</evidence>
<dbReference type="Gene3D" id="3.30.40.10">
    <property type="entry name" value="Zinc/RING finger domain, C3HC4 (zinc finger)"/>
    <property type="match status" value="1"/>
</dbReference>
<keyword evidence="3 7" id="KW-0863">Zinc-finger</keyword>
<evidence type="ECO:0000256" key="7">
    <source>
        <dbReference type="PROSITE-ProRule" id="PRU00091"/>
    </source>
</evidence>
<keyword evidence="2" id="KW-0677">Repeat</keyword>
<dbReference type="PRINTS" id="PR01415">
    <property type="entry name" value="ANKYRIN"/>
</dbReference>
<keyword evidence="5 6" id="KW-0040">ANK repeat</keyword>
<sequence length="673" mass="74497">MLRSPTITQNTLPVPTVPVSVHPPVPGENHPYYGNIHNKQVKLPPGTFNQQASSSSYRRASNEFVADESESSIHEAAAAGNLHRVRQLLQRQDAGANLSPFMLANEATPSSGLTPLHYAASRGHLPVVKLLVDNAGAIVDLEDQTGETALHKASLAGFPAVVAFLLRRNAHVERQDSDGWTALHNACAQGYITIVQYLLEHTDADVNVQSHKGHTPLMNASSKGHIEVVEYLLGRGADPLLKNSIGEAAYDVAAVSQEIYICELLEKAERDCWKAKKALSGQYSFSDFTSSPSTDQPYDVYAFHSNVPIVIHENERASSSFPMLRSGAAKYSASYLLKSDVRGPWSLPNGKPTTKSAIGLPSDSRSSSASVISSSSLSKTLNEWFWLTDWQIDMSYPRVDADGWQYARSFDDSDSLWLPAPPAGANNWVRRRRWVRITKRQFKVDGTAASELMRKSQSLTLEGDNYVERAEALLNKHRNISLSDQIARHKDAIEILKEGIKTDDNMQRKIEANSLITDYLSRVEFLNAMEQQSGAPSTTSLSSFQTIDGPWSTNAQNIHEDMDNSSVYDDSVSILSVRPSTAPMWENDKDVPACRQCSRKFSFLIRRHHCRRCGQVVCDQCSASKIKLPLHQVLRDPSGSESITRSSQYHRVCDNCLGRPRSNSFASTNISNL</sequence>
<dbReference type="PANTHER" id="PTHR24201">
    <property type="entry name" value="ANK_REP_REGION DOMAIN-CONTAINING PROTEIN"/>
    <property type="match status" value="1"/>
</dbReference>
<name>A0A9N9EYV3_9GLOM</name>
<dbReference type="Pfam" id="PF00023">
    <property type="entry name" value="Ank"/>
    <property type="match status" value="1"/>
</dbReference>
<dbReference type="PROSITE" id="PS50178">
    <property type="entry name" value="ZF_FYVE"/>
    <property type="match status" value="1"/>
</dbReference>
<dbReference type="EMBL" id="CAJVPJ010000233">
    <property type="protein sequence ID" value="CAG8499238.1"/>
    <property type="molecule type" value="Genomic_DNA"/>
</dbReference>
<dbReference type="SMART" id="SM00064">
    <property type="entry name" value="FYVE"/>
    <property type="match status" value="1"/>
</dbReference>
<keyword evidence="1" id="KW-0479">Metal-binding</keyword>
<dbReference type="OrthoDB" id="660555at2759"/>
<dbReference type="InterPro" id="IPR013083">
    <property type="entry name" value="Znf_RING/FYVE/PHD"/>
</dbReference>
<dbReference type="InterPro" id="IPR000306">
    <property type="entry name" value="Znf_FYVE"/>
</dbReference>
<feature type="repeat" description="ANK" evidence="6">
    <location>
        <begin position="178"/>
        <end position="211"/>
    </location>
</feature>
<evidence type="ECO:0000259" key="8">
    <source>
        <dbReference type="PROSITE" id="PS50178"/>
    </source>
</evidence>
<organism evidence="9 10">
    <name type="scientific">Paraglomus occultum</name>
    <dbReference type="NCBI Taxonomy" id="144539"/>
    <lineage>
        <taxon>Eukaryota</taxon>
        <taxon>Fungi</taxon>
        <taxon>Fungi incertae sedis</taxon>
        <taxon>Mucoromycota</taxon>
        <taxon>Glomeromycotina</taxon>
        <taxon>Glomeromycetes</taxon>
        <taxon>Paraglomerales</taxon>
        <taxon>Paraglomeraceae</taxon>
        <taxon>Paraglomus</taxon>
    </lineage>
</organism>
<feature type="repeat" description="ANK" evidence="6">
    <location>
        <begin position="212"/>
        <end position="244"/>
    </location>
</feature>
<evidence type="ECO:0000256" key="5">
    <source>
        <dbReference type="ARBA" id="ARBA00023043"/>
    </source>
</evidence>
<dbReference type="Proteomes" id="UP000789572">
    <property type="component" value="Unassembled WGS sequence"/>
</dbReference>
<evidence type="ECO:0000313" key="10">
    <source>
        <dbReference type="Proteomes" id="UP000789572"/>
    </source>
</evidence>
<dbReference type="InterPro" id="IPR036770">
    <property type="entry name" value="Ankyrin_rpt-contain_sf"/>
</dbReference>
<proteinExistence type="predicted"/>
<evidence type="ECO:0000256" key="4">
    <source>
        <dbReference type="ARBA" id="ARBA00022833"/>
    </source>
</evidence>
<dbReference type="InterPro" id="IPR011011">
    <property type="entry name" value="Znf_FYVE_PHD"/>
</dbReference>
<feature type="repeat" description="ANK" evidence="6">
    <location>
        <begin position="145"/>
        <end position="177"/>
    </location>
</feature>
<dbReference type="PROSITE" id="PS50297">
    <property type="entry name" value="ANK_REP_REGION"/>
    <property type="match status" value="4"/>
</dbReference>
<dbReference type="SUPFAM" id="SSF57903">
    <property type="entry name" value="FYVE/PHD zinc finger"/>
    <property type="match status" value="1"/>
</dbReference>